<dbReference type="EMBL" id="BNEE01000005">
    <property type="protein sequence ID" value="GHI84877.1"/>
    <property type="molecule type" value="Genomic_DNA"/>
</dbReference>
<proteinExistence type="predicted"/>
<evidence type="ECO:0000313" key="4">
    <source>
        <dbReference type="Proteomes" id="UP000600026"/>
    </source>
</evidence>
<feature type="region of interest" description="Disordered" evidence="1">
    <location>
        <begin position="97"/>
        <end position="189"/>
    </location>
</feature>
<organism evidence="3 4">
    <name type="scientific">Streptomyces xanthophaeus</name>
    <dbReference type="NCBI Taxonomy" id="67385"/>
    <lineage>
        <taxon>Bacteria</taxon>
        <taxon>Bacillati</taxon>
        <taxon>Actinomycetota</taxon>
        <taxon>Actinomycetes</taxon>
        <taxon>Kitasatosporales</taxon>
        <taxon>Streptomycetaceae</taxon>
        <taxon>Streptomyces</taxon>
    </lineage>
</organism>
<name>A0A919GX12_9ACTN</name>
<keyword evidence="2" id="KW-0812">Transmembrane</keyword>
<comment type="caution">
    <text evidence="3">The sequence shown here is derived from an EMBL/GenBank/DDBJ whole genome shotgun (WGS) entry which is preliminary data.</text>
</comment>
<reference evidence="3" key="1">
    <citation type="submission" date="2020-09" db="EMBL/GenBank/DDBJ databases">
        <title>Whole genome shotgun sequence of Streptomyces xanthophaeus NBRC 12829.</title>
        <authorList>
            <person name="Komaki H."/>
            <person name="Tamura T."/>
        </authorList>
    </citation>
    <scope>NUCLEOTIDE SEQUENCE</scope>
    <source>
        <strain evidence="3">NBRC 12829</strain>
    </source>
</reference>
<protein>
    <submittedName>
        <fullName evidence="3">Uncharacterized protein</fullName>
    </submittedName>
</protein>
<gene>
    <name evidence="3" type="ORF">Sxan_22410</name>
</gene>
<feature type="compositionally biased region" description="Low complexity" evidence="1">
    <location>
        <begin position="118"/>
        <end position="129"/>
    </location>
</feature>
<feature type="compositionally biased region" description="Basic residues" evidence="1">
    <location>
        <begin position="130"/>
        <end position="143"/>
    </location>
</feature>
<keyword evidence="2" id="KW-0472">Membrane</keyword>
<evidence type="ECO:0000313" key="3">
    <source>
        <dbReference type="EMBL" id="GHI84877.1"/>
    </source>
</evidence>
<evidence type="ECO:0000256" key="2">
    <source>
        <dbReference type="SAM" id="Phobius"/>
    </source>
</evidence>
<keyword evidence="2" id="KW-1133">Transmembrane helix</keyword>
<dbReference type="AlphaFoldDB" id="A0A919GX12"/>
<dbReference type="Proteomes" id="UP000600026">
    <property type="component" value="Unassembled WGS sequence"/>
</dbReference>
<sequence>MLFFGGANDILAEKFDLSLNTITYAVRIGVFLVPFLTYVVTKRIALGLQRRDRDKLLHGRETGKIRRLPHGEFVEVHERLDRGQEYALLARARYAPLPAPEPEHDGVPTRRAARKRCATGSAAGSTASRSRCRPRRRCRRRWRTSATPPTVIPRPTGTRRSADRVPQKNGSRAGTALIRRHGTEKNRAG</sequence>
<accession>A0A919GX12</accession>
<evidence type="ECO:0000256" key="1">
    <source>
        <dbReference type="SAM" id="MobiDB-lite"/>
    </source>
</evidence>
<keyword evidence="4" id="KW-1185">Reference proteome</keyword>
<feature type="transmembrane region" description="Helical" evidence="2">
    <location>
        <begin position="22"/>
        <end position="41"/>
    </location>
</feature>